<dbReference type="Gene3D" id="2.60.40.10">
    <property type="entry name" value="Immunoglobulins"/>
    <property type="match status" value="1"/>
</dbReference>
<dbReference type="Pfam" id="PF17753">
    <property type="entry name" value="Ig_mannosidase"/>
    <property type="match status" value="1"/>
</dbReference>
<dbReference type="InterPro" id="IPR036156">
    <property type="entry name" value="Beta-gal/glucu_dom_sf"/>
</dbReference>
<name>A0AAD3D186_9STRA</name>
<evidence type="ECO:0000256" key="4">
    <source>
        <dbReference type="ARBA" id="ARBA00023180"/>
    </source>
</evidence>
<evidence type="ECO:0000256" key="1">
    <source>
        <dbReference type="ARBA" id="ARBA00000829"/>
    </source>
</evidence>
<dbReference type="EMBL" id="BLLK01000051">
    <property type="protein sequence ID" value="GFH55992.1"/>
    <property type="molecule type" value="Genomic_DNA"/>
</dbReference>
<evidence type="ECO:0000256" key="2">
    <source>
        <dbReference type="ARBA" id="ARBA00012754"/>
    </source>
</evidence>
<feature type="domain" description="Beta-mannosidase-like galactose-binding" evidence="8">
    <location>
        <begin position="182"/>
        <end position="272"/>
    </location>
</feature>
<dbReference type="InterPro" id="IPR008979">
    <property type="entry name" value="Galactose-bd-like_sf"/>
</dbReference>
<comment type="caution">
    <text evidence="9">The sequence shown here is derived from an EMBL/GenBank/DDBJ whole genome shotgun (WGS) entry which is preliminary data.</text>
</comment>
<dbReference type="Pfam" id="PF22666">
    <property type="entry name" value="Glyco_hydro_2_N2"/>
    <property type="match status" value="1"/>
</dbReference>
<dbReference type="GO" id="GO:0004567">
    <property type="term" value="F:beta-mannosidase activity"/>
    <property type="evidence" value="ECO:0007669"/>
    <property type="project" value="UniProtKB-EC"/>
</dbReference>
<evidence type="ECO:0000259" key="7">
    <source>
        <dbReference type="Pfam" id="PF17753"/>
    </source>
</evidence>
<evidence type="ECO:0000313" key="9">
    <source>
        <dbReference type="EMBL" id="GFH55992.1"/>
    </source>
</evidence>
<dbReference type="InterPro" id="IPR050887">
    <property type="entry name" value="Beta-mannosidase_GH2"/>
</dbReference>
<dbReference type="GO" id="GO:0006516">
    <property type="term" value="P:glycoprotein catabolic process"/>
    <property type="evidence" value="ECO:0007669"/>
    <property type="project" value="TreeGrafter"/>
</dbReference>
<dbReference type="SUPFAM" id="SSF51445">
    <property type="entry name" value="(Trans)glycosidases"/>
    <property type="match status" value="1"/>
</dbReference>
<feature type="signal peptide" evidence="6">
    <location>
        <begin position="1"/>
        <end position="26"/>
    </location>
</feature>
<sequence length="1036" mass="118556">MNHMFLDHCRVFSILLLLLKFPYSKSRIVPLDSELTVVSDISSSSSKEPSLLRLDGSHTWYLSSTDGRYVDIPVQINSDILTNLEEAGIIDDPFFNNNFLDQRHVWMGENRTKASGTKCYDENIKSDQDDNVYSNYRIPNLEERTRVWKYETNFTFNNSKEMDTINQNVAMERTLERSTVRKMNLDKHYDTKYNYVLVVEGIKMGASIYIDDEFIGNVTDQFLRYIFPIKSFRKKSTSLEENFSNKIQVIFDPIDTNGRFSAMSGGWDWAPYSKEAESSCSSRRVLSFGIPNPIYILKAERVLITDVVSKISYEGDPSSFNANSDDGKHFFLVQIDVHLQIMEDEVDIDLKKLLQCIIINLDTPFGLKKKEQLQTNSEDVSSSEDKIVVSFKWNVDANTIHLWWPVGMGQQHLYKVSVFVENKCTGATSNSVVRKIGFRSVALVTHKKDDYNNNRETGDHGMTFLINGATVHVRGANVIPLSQLEGRLLESKHIQLVRSAIEANMNMLRVWGGGMILPQSFYDSCDAEGVLLFHDLMFVEEQFHGFRGTKTVEEEIKYMMRQLSFHPSIILYNGCNECDSKVSSHYLNAISIVAKENGKSRIIWWSSPSAGFASGIDSYGIPNGLPLKVKKNRPDLRQIEIHGPYNHGYSEEFPTVNGHWDPKQREYDTHIPSKFEQVPIGPDHPNSFVSEFGSSVFSSLEAMTSSLSEDNWGIHSHSNDKSRCSVIYENANDCAGSNVLAQRNYSCDSHIVAYFGSMNLNEVNHYAFGLQLYQCMLSHMLWVKSLLTEITISQNTFGVLIWMLNDQWSTGSWGLLDNFGNRKPLFYELKKSLFREIYATCGLNKDTDNPLCYVRNWGRESFTGLVRLTTWNLTKSSSISFEYEIKFLSSDNVEYFELIQEHFPSKDGCLLIEVEDIDGRIVMEENLIIWVPPKELMNLRSEVGLHISDYFVDGNDIIITVTSASVALYVYLETPFEGTFENNLFSMSPSKSTKLIRFRPKAELGQSFIIEDFIKSIRFYHLGSSLTKVKDTYEYH</sequence>
<dbReference type="Gene3D" id="2.60.120.260">
    <property type="entry name" value="Galactose-binding domain-like"/>
    <property type="match status" value="1"/>
</dbReference>
<gene>
    <name evidence="9" type="ORF">CTEN210_12468</name>
</gene>
<organism evidence="9 10">
    <name type="scientific">Chaetoceros tenuissimus</name>
    <dbReference type="NCBI Taxonomy" id="426638"/>
    <lineage>
        <taxon>Eukaryota</taxon>
        <taxon>Sar</taxon>
        <taxon>Stramenopiles</taxon>
        <taxon>Ochrophyta</taxon>
        <taxon>Bacillariophyta</taxon>
        <taxon>Coscinodiscophyceae</taxon>
        <taxon>Chaetocerotophycidae</taxon>
        <taxon>Chaetocerotales</taxon>
        <taxon>Chaetocerotaceae</taxon>
        <taxon>Chaetoceros</taxon>
    </lineage>
</organism>
<evidence type="ECO:0000259" key="8">
    <source>
        <dbReference type="Pfam" id="PF22666"/>
    </source>
</evidence>
<reference evidence="9 10" key="1">
    <citation type="journal article" date="2021" name="Sci. Rep.">
        <title>The genome of the diatom Chaetoceros tenuissimus carries an ancient integrated fragment of an extant virus.</title>
        <authorList>
            <person name="Hongo Y."/>
            <person name="Kimura K."/>
            <person name="Takaki Y."/>
            <person name="Yoshida Y."/>
            <person name="Baba S."/>
            <person name="Kobayashi G."/>
            <person name="Nagasaki K."/>
            <person name="Hano T."/>
            <person name="Tomaru Y."/>
        </authorList>
    </citation>
    <scope>NUCLEOTIDE SEQUENCE [LARGE SCALE GENOMIC DNA]</scope>
    <source>
        <strain evidence="9 10">NIES-3715</strain>
    </source>
</reference>
<keyword evidence="4" id="KW-0325">Glycoprotein</keyword>
<dbReference type="EC" id="3.2.1.25" evidence="2"/>
<keyword evidence="6" id="KW-0732">Signal</keyword>
<evidence type="ECO:0000256" key="3">
    <source>
        <dbReference type="ARBA" id="ARBA00022801"/>
    </source>
</evidence>
<dbReference type="PANTHER" id="PTHR43730">
    <property type="entry name" value="BETA-MANNOSIDASE"/>
    <property type="match status" value="1"/>
</dbReference>
<dbReference type="InterPro" id="IPR054593">
    <property type="entry name" value="Beta-mannosidase-like_N2"/>
</dbReference>
<dbReference type="InterPro" id="IPR041625">
    <property type="entry name" value="Beta-mannosidase_Ig"/>
</dbReference>
<keyword evidence="3" id="KW-0378">Hydrolase</keyword>
<keyword evidence="10" id="KW-1185">Reference proteome</keyword>
<dbReference type="SUPFAM" id="SSF49303">
    <property type="entry name" value="beta-Galactosidase/glucuronidase domain"/>
    <property type="match status" value="1"/>
</dbReference>
<evidence type="ECO:0000256" key="6">
    <source>
        <dbReference type="SAM" id="SignalP"/>
    </source>
</evidence>
<protein>
    <recommendedName>
        <fullName evidence="2">beta-mannosidase</fullName>
        <ecNumber evidence="2">3.2.1.25</ecNumber>
    </recommendedName>
</protein>
<feature type="domain" description="Beta-mannosidase Ig-fold" evidence="7">
    <location>
        <begin position="953"/>
        <end position="1022"/>
    </location>
</feature>
<dbReference type="SUPFAM" id="SSF49785">
    <property type="entry name" value="Galactose-binding domain-like"/>
    <property type="match status" value="1"/>
</dbReference>
<dbReference type="PANTHER" id="PTHR43730:SF1">
    <property type="entry name" value="BETA-MANNOSIDASE"/>
    <property type="match status" value="1"/>
</dbReference>
<dbReference type="Gene3D" id="3.20.20.80">
    <property type="entry name" value="Glycosidases"/>
    <property type="match status" value="1"/>
</dbReference>
<evidence type="ECO:0000256" key="5">
    <source>
        <dbReference type="ARBA" id="ARBA00023295"/>
    </source>
</evidence>
<dbReference type="AlphaFoldDB" id="A0AAD3D186"/>
<accession>A0AAD3D186</accession>
<keyword evidence="5" id="KW-0326">Glycosidase</keyword>
<evidence type="ECO:0000313" key="10">
    <source>
        <dbReference type="Proteomes" id="UP001054902"/>
    </source>
</evidence>
<feature type="chain" id="PRO_5042165572" description="beta-mannosidase" evidence="6">
    <location>
        <begin position="27"/>
        <end position="1036"/>
    </location>
</feature>
<dbReference type="Proteomes" id="UP001054902">
    <property type="component" value="Unassembled WGS sequence"/>
</dbReference>
<comment type="catalytic activity">
    <reaction evidence="1">
        <text>Hydrolysis of terminal, non-reducing beta-D-mannose residues in beta-D-mannosides.</text>
        <dbReference type="EC" id="3.2.1.25"/>
    </reaction>
</comment>
<dbReference type="InterPro" id="IPR013783">
    <property type="entry name" value="Ig-like_fold"/>
</dbReference>
<dbReference type="InterPro" id="IPR017853">
    <property type="entry name" value="GH"/>
</dbReference>
<proteinExistence type="predicted"/>